<dbReference type="EMBL" id="JACEGA010000001">
    <property type="protein sequence ID" value="MBB2181430.1"/>
    <property type="molecule type" value="Genomic_DNA"/>
</dbReference>
<organism evidence="16 17">
    <name type="scientific">Variimorphobacter saccharofermentans</name>
    <dbReference type="NCBI Taxonomy" id="2755051"/>
    <lineage>
        <taxon>Bacteria</taxon>
        <taxon>Bacillati</taxon>
        <taxon>Bacillota</taxon>
        <taxon>Clostridia</taxon>
        <taxon>Lachnospirales</taxon>
        <taxon>Lachnospiraceae</taxon>
        <taxon>Variimorphobacter</taxon>
    </lineage>
</organism>
<evidence type="ECO:0000256" key="8">
    <source>
        <dbReference type="ARBA" id="ARBA00022842"/>
    </source>
</evidence>
<dbReference type="Proteomes" id="UP000574276">
    <property type="component" value="Unassembled WGS sequence"/>
</dbReference>
<dbReference type="PANTHER" id="PTHR47707:SF1">
    <property type="entry name" value="NUDIX HYDROLASE FAMILY PROTEIN"/>
    <property type="match status" value="1"/>
</dbReference>
<evidence type="ECO:0000256" key="11">
    <source>
        <dbReference type="ARBA" id="ARBA00038905"/>
    </source>
</evidence>
<feature type="binding site" evidence="12">
    <location>
        <begin position="32"/>
        <end position="35"/>
    </location>
    <ligand>
        <name>8-oxo-dGTP</name>
        <dbReference type="ChEBI" id="CHEBI:77896"/>
    </ligand>
</feature>
<accession>A0A839JVC2</accession>
<evidence type="ECO:0000256" key="10">
    <source>
        <dbReference type="ARBA" id="ARBA00035861"/>
    </source>
</evidence>
<keyword evidence="5 13" id="KW-0479">Metal-binding</keyword>
<keyword evidence="7 14" id="KW-0378">Hydrolase</keyword>
<evidence type="ECO:0000259" key="15">
    <source>
        <dbReference type="PROSITE" id="PS51462"/>
    </source>
</evidence>
<comment type="catalytic activity">
    <reaction evidence="10">
        <text>8-oxo-dGTP + H2O = 8-oxo-dGMP + diphosphate + H(+)</text>
        <dbReference type="Rhea" id="RHEA:31575"/>
        <dbReference type="ChEBI" id="CHEBI:15377"/>
        <dbReference type="ChEBI" id="CHEBI:15378"/>
        <dbReference type="ChEBI" id="CHEBI:33019"/>
        <dbReference type="ChEBI" id="CHEBI:63224"/>
        <dbReference type="ChEBI" id="CHEBI:77896"/>
        <dbReference type="EC" id="3.6.1.55"/>
    </reaction>
</comment>
<dbReference type="GO" id="GO:0006260">
    <property type="term" value="P:DNA replication"/>
    <property type="evidence" value="ECO:0007669"/>
    <property type="project" value="UniProtKB-KW"/>
</dbReference>
<dbReference type="InterPro" id="IPR003561">
    <property type="entry name" value="Mutator_MutT"/>
</dbReference>
<comment type="caution">
    <text evidence="16">The sequence shown here is derived from an EMBL/GenBank/DDBJ whole genome shotgun (WGS) entry which is preliminary data.</text>
</comment>
<evidence type="ECO:0000256" key="6">
    <source>
        <dbReference type="ARBA" id="ARBA00022763"/>
    </source>
</evidence>
<keyword evidence="17" id="KW-1185">Reference proteome</keyword>
<sequence>MKSIEVAAAIIIQNKSIFATERGYGDFKGYWEFPGGKIEEGETPQEALVREMMEELNVRIKVQELVEIVNYDYPDFHLTMHCFLCKIISGDMILKEHTSARWLTKDHINEVDWLPADKDLIEKLKSRL</sequence>
<comment type="cofactor">
    <cofactor evidence="1 13">
        <name>Mg(2+)</name>
        <dbReference type="ChEBI" id="CHEBI:18420"/>
    </cofactor>
</comment>
<name>A0A839JVC2_9FIRM</name>
<keyword evidence="4" id="KW-0235">DNA replication</keyword>
<dbReference type="CDD" id="cd03425">
    <property type="entry name" value="NUDIX_MutT_NudA_like"/>
    <property type="match status" value="1"/>
</dbReference>
<dbReference type="Gene3D" id="3.90.79.10">
    <property type="entry name" value="Nucleoside Triphosphate Pyrophosphohydrolase"/>
    <property type="match status" value="1"/>
</dbReference>
<dbReference type="GO" id="GO:0044715">
    <property type="term" value="F:8-oxo-dGDP phosphatase activity"/>
    <property type="evidence" value="ECO:0007669"/>
    <property type="project" value="TreeGrafter"/>
</dbReference>
<evidence type="ECO:0000313" key="17">
    <source>
        <dbReference type="Proteomes" id="UP000574276"/>
    </source>
</evidence>
<dbReference type="GO" id="GO:0044716">
    <property type="term" value="F:8-oxo-GDP phosphatase activity"/>
    <property type="evidence" value="ECO:0007669"/>
    <property type="project" value="TreeGrafter"/>
</dbReference>
<keyword evidence="6" id="KW-0227">DNA damage</keyword>
<feature type="binding site" evidence="12">
    <location>
        <position position="22"/>
    </location>
    <ligand>
        <name>8-oxo-dGTP</name>
        <dbReference type="ChEBI" id="CHEBI:77896"/>
    </ligand>
</feature>
<dbReference type="PROSITE" id="PS51462">
    <property type="entry name" value="NUDIX"/>
    <property type="match status" value="1"/>
</dbReference>
<evidence type="ECO:0000313" key="16">
    <source>
        <dbReference type="EMBL" id="MBB2181430.1"/>
    </source>
</evidence>
<evidence type="ECO:0000256" key="12">
    <source>
        <dbReference type="PIRSR" id="PIRSR603561-1"/>
    </source>
</evidence>
<evidence type="ECO:0000256" key="14">
    <source>
        <dbReference type="RuleBase" id="RU003476"/>
    </source>
</evidence>
<feature type="binding site" evidence="13">
    <location>
        <position position="35"/>
    </location>
    <ligand>
        <name>Mg(2+)</name>
        <dbReference type="ChEBI" id="CHEBI:18420"/>
    </ligand>
</feature>
<keyword evidence="8 13" id="KW-0460">Magnesium</keyword>
<evidence type="ECO:0000256" key="2">
    <source>
        <dbReference type="ARBA" id="ARBA00005582"/>
    </source>
</evidence>
<evidence type="ECO:0000256" key="3">
    <source>
        <dbReference type="ARBA" id="ARBA00022457"/>
    </source>
</evidence>
<dbReference type="InterPro" id="IPR047127">
    <property type="entry name" value="MutT-like"/>
</dbReference>
<dbReference type="GO" id="GO:0006281">
    <property type="term" value="P:DNA repair"/>
    <property type="evidence" value="ECO:0007669"/>
    <property type="project" value="UniProtKB-KW"/>
</dbReference>
<dbReference type="NCBIfam" id="TIGR00586">
    <property type="entry name" value="mutt"/>
    <property type="match status" value="1"/>
</dbReference>
<dbReference type="PRINTS" id="PR00502">
    <property type="entry name" value="NUDIXFAMILY"/>
</dbReference>
<comment type="similarity">
    <text evidence="2 14">Belongs to the Nudix hydrolase family.</text>
</comment>
<evidence type="ECO:0000256" key="7">
    <source>
        <dbReference type="ARBA" id="ARBA00022801"/>
    </source>
</evidence>
<dbReference type="InterPro" id="IPR020476">
    <property type="entry name" value="Nudix_hydrolase"/>
</dbReference>
<dbReference type="GO" id="GO:0046872">
    <property type="term" value="F:metal ion binding"/>
    <property type="evidence" value="ECO:0007669"/>
    <property type="project" value="UniProtKB-KW"/>
</dbReference>
<feature type="domain" description="Nudix hydrolase" evidence="15">
    <location>
        <begin position="2"/>
        <end position="128"/>
    </location>
</feature>
<dbReference type="InterPro" id="IPR000086">
    <property type="entry name" value="NUDIX_hydrolase_dom"/>
</dbReference>
<dbReference type="InterPro" id="IPR020084">
    <property type="entry name" value="NUDIX_hydrolase_CS"/>
</dbReference>
<reference evidence="16 17" key="1">
    <citation type="submission" date="2020-07" db="EMBL/GenBank/DDBJ databases">
        <title>Characterization and genome sequencing of isolate MD1, a novel member within the family Lachnospiraceae.</title>
        <authorList>
            <person name="Rettenmaier R."/>
            <person name="Di Bello L."/>
            <person name="Zinser C."/>
            <person name="Scheitz K."/>
            <person name="Liebl W."/>
            <person name="Zverlov V."/>
        </authorList>
    </citation>
    <scope>NUCLEOTIDE SEQUENCE [LARGE SCALE GENOMIC DNA]</scope>
    <source>
        <strain evidence="16 17">MD1</strain>
    </source>
</reference>
<dbReference type="InterPro" id="IPR015797">
    <property type="entry name" value="NUDIX_hydrolase-like_dom_sf"/>
</dbReference>
<evidence type="ECO:0000256" key="13">
    <source>
        <dbReference type="PIRSR" id="PIRSR603561-2"/>
    </source>
</evidence>
<dbReference type="RefSeq" id="WP_228351208.1">
    <property type="nucleotide sequence ID" value="NZ_JACEGA010000001.1"/>
</dbReference>
<dbReference type="GO" id="GO:0008413">
    <property type="term" value="F:8-oxo-7,8-dihydroguanosine triphosphate pyrophosphatase activity"/>
    <property type="evidence" value="ECO:0007669"/>
    <property type="project" value="InterPro"/>
</dbReference>
<dbReference type="GO" id="GO:0035539">
    <property type="term" value="F:8-oxo-7,8-dihydrodeoxyguanosine triphosphate pyrophosphatase activity"/>
    <property type="evidence" value="ECO:0007669"/>
    <property type="project" value="UniProtKB-EC"/>
</dbReference>
<keyword evidence="9" id="KW-0234">DNA repair</keyword>
<evidence type="ECO:0000256" key="5">
    <source>
        <dbReference type="ARBA" id="ARBA00022723"/>
    </source>
</evidence>
<dbReference type="AlphaFoldDB" id="A0A839JVC2"/>
<gene>
    <name evidence="16" type="primary">mutT</name>
    <name evidence="16" type="ORF">H0486_00780</name>
</gene>
<dbReference type="SUPFAM" id="SSF55811">
    <property type="entry name" value="Nudix"/>
    <property type="match status" value="1"/>
</dbReference>
<feature type="binding site" evidence="13">
    <location>
        <position position="55"/>
    </location>
    <ligand>
        <name>Mg(2+)</name>
        <dbReference type="ChEBI" id="CHEBI:18420"/>
    </ligand>
</feature>
<evidence type="ECO:0000256" key="9">
    <source>
        <dbReference type="ARBA" id="ARBA00023204"/>
    </source>
</evidence>
<proteinExistence type="inferred from homology"/>
<dbReference type="Pfam" id="PF00293">
    <property type="entry name" value="NUDIX"/>
    <property type="match status" value="1"/>
</dbReference>
<evidence type="ECO:0000256" key="4">
    <source>
        <dbReference type="ARBA" id="ARBA00022705"/>
    </source>
</evidence>
<dbReference type="PROSITE" id="PS00893">
    <property type="entry name" value="NUDIX_BOX"/>
    <property type="match status" value="1"/>
</dbReference>
<protein>
    <recommendedName>
        <fullName evidence="11">8-oxo-dGTP diphosphatase</fullName>
        <ecNumber evidence="11">3.6.1.55</ecNumber>
    </recommendedName>
</protein>
<keyword evidence="3" id="KW-0515">Mutator protein</keyword>
<evidence type="ECO:0000256" key="1">
    <source>
        <dbReference type="ARBA" id="ARBA00001946"/>
    </source>
</evidence>
<dbReference type="EC" id="3.6.1.55" evidence="11"/>
<dbReference type="PANTHER" id="PTHR47707">
    <property type="entry name" value="8-OXO-DGTP DIPHOSPHATASE"/>
    <property type="match status" value="1"/>
</dbReference>